<gene>
    <name evidence="3" type="ORF">COCVIDRAFT_21340</name>
</gene>
<evidence type="ECO:0000313" key="3">
    <source>
        <dbReference type="EMBL" id="EUN20537.1"/>
    </source>
</evidence>
<feature type="region of interest" description="Disordered" evidence="1">
    <location>
        <begin position="149"/>
        <end position="181"/>
    </location>
</feature>
<name>W7E909_BIPV3</name>
<feature type="signal peptide" evidence="2">
    <location>
        <begin position="1"/>
        <end position="16"/>
    </location>
</feature>
<dbReference type="AlphaFoldDB" id="W7E909"/>
<feature type="compositionally biased region" description="Basic and acidic residues" evidence="1">
    <location>
        <begin position="158"/>
        <end position="181"/>
    </location>
</feature>
<dbReference type="EMBL" id="KI968965">
    <property type="protein sequence ID" value="EUN20537.1"/>
    <property type="molecule type" value="Genomic_DNA"/>
</dbReference>
<keyword evidence="4" id="KW-1185">Reference proteome</keyword>
<accession>W7E909</accession>
<sequence>MRSATVLSFLSAVALGAPTPNPLRIGSESPGSEHKRSPANPNVDDSKFSIGLGIPAVVVDGHPIKIPHVKRDPADDVNDSKFSIGSHSIITGGPAVSIDGHAKGGSVGNDPGSSIHIHIRDPEPNLAKKRSAEIITGASAIGFGTSATGGSVSLSGDSKGKDGACKNGKHGKDGKDGKDGTEGAGIANLMFKQGGNGGDALVPGSRAGNGGNGGIIINP</sequence>
<protein>
    <recommendedName>
        <fullName evidence="5">Superoxide dismutase copper/zinc binding domain-containing protein</fullName>
    </recommendedName>
</protein>
<feature type="region of interest" description="Disordered" evidence="1">
    <location>
        <begin position="20"/>
        <end position="45"/>
    </location>
</feature>
<dbReference type="Proteomes" id="UP000054337">
    <property type="component" value="Unassembled WGS sequence"/>
</dbReference>
<evidence type="ECO:0008006" key="5">
    <source>
        <dbReference type="Google" id="ProtNLM"/>
    </source>
</evidence>
<dbReference type="GeneID" id="26252694"/>
<dbReference type="RefSeq" id="XP_014550111.1">
    <property type="nucleotide sequence ID" value="XM_014694625.1"/>
</dbReference>
<evidence type="ECO:0000256" key="2">
    <source>
        <dbReference type="SAM" id="SignalP"/>
    </source>
</evidence>
<feature type="chain" id="PRO_5004891367" description="Superoxide dismutase copper/zinc binding domain-containing protein" evidence="2">
    <location>
        <begin position="17"/>
        <end position="219"/>
    </location>
</feature>
<dbReference type="HOGENOM" id="CLU_1299599_0_0_1"/>
<dbReference type="OrthoDB" id="3692200at2759"/>
<proteinExistence type="predicted"/>
<keyword evidence="2" id="KW-0732">Signal</keyword>
<evidence type="ECO:0000256" key="1">
    <source>
        <dbReference type="SAM" id="MobiDB-lite"/>
    </source>
</evidence>
<organism evidence="3 4">
    <name type="scientific">Bipolaris victoriae (strain FI3)</name>
    <name type="common">Victoria blight of oats agent</name>
    <name type="synonym">Cochliobolus victoriae</name>
    <dbReference type="NCBI Taxonomy" id="930091"/>
    <lineage>
        <taxon>Eukaryota</taxon>
        <taxon>Fungi</taxon>
        <taxon>Dikarya</taxon>
        <taxon>Ascomycota</taxon>
        <taxon>Pezizomycotina</taxon>
        <taxon>Dothideomycetes</taxon>
        <taxon>Pleosporomycetidae</taxon>
        <taxon>Pleosporales</taxon>
        <taxon>Pleosporineae</taxon>
        <taxon>Pleosporaceae</taxon>
        <taxon>Bipolaris</taxon>
    </lineage>
</organism>
<reference evidence="3 4" key="1">
    <citation type="journal article" date="2013" name="PLoS Genet.">
        <title>Comparative genome structure, secondary metabolite, and effector coding capacity across Cochliobolus pathogens.</title>
        <authorList>
            <person name="Condon B.J."/>
            <person name="Leng Y."/>
            <person name="Wu D."/>
            <person name="Bushley K.E."/>
            <person name="Ohm R.A."/>
            <person name="Otillar R."/>
            <person name="Martin J."/>
            <person name="Schackwitz W."/>
            <person name="Grimwood J."/>
            <person name="MohdZainudin N."/>
            <person name="Xue C."/>
            <person name="Wang R."/>
            <person name="Manning V.A."/>
            <person name="Dhillon B."/>
            <person name="Tu Z.J."/>
            <person name="Steffenson B.J."/>
            <person name="Salamov A."/>
            <person name="Sun H."/>
            <person name="Lowry S."/>
            <person name="LaButti K."/>
            <person name="Han J."/>
            <person name="Copeland A."/>
            <person name="Lindquist E."/>
            <person name="Barry K."/>
            <person name="Schmutz J."/>
            <person name="Baker S.E."/>
            <person name="Ciuffetti L.M."/>
            <person name="Grigoriev I.V."/>
            <person name="Zhong S."/>
            <person name="Turgeon B.G."/>
        </authorList>
    </citation>
    <scope>NUCLEOTIDE SEQUENCE [LARGE SCALE GENOMIC DNA]</scope>
    <source>
        <strain evidence="3 4">FI3</strain>
    </source>
</reference>
<evidence type="ECO:0000313" key="4">
    <source>
        <dbReference type="Proteomes" id="UP000054337"/>
    </source>
</evidence>